<keyword evidence="3" id="KW-1185">Reference proteome</keyword>
<evidence type="ECO:0000313" key="3">
    <source>
        <dbReference type="Proteomes" id="UP000075321"/>
    </source>
</evidence>
<feature type="coiled-coil region" evidence="1">
    <location>
        <begin position="122"/>
        <end position="149"/>
    </location>
</feature>
<dbReference type="SUPFAM" id="SSF55961">
    <property type="entry name" value="Bet v1-like"/>
    <property type="match status" value="1"/>
</dbReference>
<dbReference type="AlphaFoldDB" id="A0A151ADX5"/>
<comment type="caution">
    <text evidence="2">The sequence shown here is derived from an EMBL/GenBank/DDBJ whole genome shotgun (WGS) entry which is preliminary data.</text>
</comment>
<evidence type="ECO:0000256" key="1">
    <source>
        <dbReference type="SAM" id="Coils"/>
    </source>
</evidence>
<dbReference type="OrthoDB" id="25755at2157"/>
<dbReference type="InterPro" id="IPR019587">
    <property type="entry name" value="Polyketide_cyclase/dehydratase"/>
</dbReference>
<dbReference type="EMBL" id="LTAZ01000005">
    <property type="protein sequence ID" value="KYH25770.1"/>
    <property type="molecule type" value="Genomic_DNA"/>
</dbReference>
<organism evidence="2 3">
    <name type="scientific">Halalkalicoccus paucihalophilus</name>
    <dbReference type="NCBI Taxonomy" id="1008153"/>
    <lineage>
        <taxon>Archaea</taxon>
        <taxon>Methanobacteriati</taxon>
        <taxon>Methanobacteriota</taxon>
        <taxon>Stenosarchaea group</taxon>
        <taxon>Halobacteria</taxon>
        <taxon>Halobacteriales</taxon>
        <taxon>Halococcaceae</taxon>
        <taxon>Halalkalicoccus</taxon>
    </lineage>
</organism>
<dbReference type="Pfam" id="PF10604">
    <property type="entry name" value="Polyketide_cyc2"/>
    <property type="match status" value="1"/>
</dbReference>
<proteinExistence type="predicted"/>
<dbReference type="RefSeq" id="WP_066382827.1">
    <property type="nucleotide sequence ID" value="NZ_LTAZ01000005.1"/>
</dbReference>
<keyword evidence="1" id="KW-0175">Coiled coil</keyword>
<reference evidence="2 3" key="1">
    <citation type="submission" date="2016-02" db="EMBL/GenBank/DDBJ databases">
        <title>Genome sequence of Halalkalicoccus paucihalophilus DSM 24557.</title>
        <authorList>
            <person name="Poehlein A."/>
            <person name="Daniel R."/>
        </authorList>
    </citation>
    <scope>NUCLEOTIDE SEQUENCE [LARGE SCALE GENOMIC DNA]</scope>
    <source>
        <strain evidence="2 3">DSM 24557</strain>
    </source>
</reference>
<sequence length="149" mass="17513">MTVRVERRFTLPAPCEEVWEFIADPEQRARAISVVSEYELEDESGRKATWYIDIPIPVIRRAARVETEDTERDPPNYVEFVGRSKVMRVTGTHRLEEVEEGCRLTNEFVVDGKLPGVERFFKHNLDTELENLETAIREYLAENDRNDRR</sequence>
<dbReference type="InterPro" id="IPR023393">
    <property type="entry name" value="START-like_dom_sf"/>
</dbReference>
<accession>A0A151ADX5</accession>
<gene>
    <name evidence="2" type="ORF">HAPAU_24480</name>
</gene>
<name>A0A151ADX5_9EURY</name>
<dbReference type="Gene3D" id="3.30.530.20">
    <property type="match status" value="1"/>
</dbReference>
<dbReference type="PATRIC" id="fig|1008153.3.peg.2495"/>
<dbReference type="Proteomes" id="UP000075321">
    <property type="component" value="Unassembled WGS sequence"/>
</dbReference>
<protein>
    <submittedName>
        <fullName evidence="2">Polyketide cyclase / dehydrase and lipid transport</fullName>
    </submittedName>
</protein>
<evidence type="ECO:0000313" key="2">
    <source>
        <dbReference type="EMBL" id="KYH25770.1"/>
    </source>
</evidence>